<feature type="domain" description="NodB homology" evidence="1">
    <location>
        <begin position="38"/>
        <end position="223"/>
    </location>
</feature>
<dbReference type="RefSeq" id="WP_053429162.1">
    <property type="nucleotide sequence ID" value="NZ_LGUE01000005.1"/>
</dbReference>
<evidence type="ECO:0000259" key="1">
    <source>
        <dbReference type="PROSITE" id="PS51677"/>
    </source>
</evidence>
<dbReference type="PANTHER" id="PTHR10587">
    <property type="entry name" value="GLYCOSYL TRANSFERASE-RELATED"/>
    <property type="match status" value="1"/>
</dbReference>
<reference evidence="3" key="1">
    <citation type="submission" date="2015-07" db="EMBL/GenBank/DDBJ databases">
        <title>Fjat-14235 jcm11544.</title>
        <authorList>
            <person name="Liu B."/>
            <person name="Wang J."/>
            <person name="Zhu Y."/>
            <person name="Liu G."/>
            <person name="Chen Q."/>
            <person name="Chen Z."/>
            <person name="Lan J."/>
            <person name="Che J."/>
            <person name="Ge C."/>
            <person name="Shi H."/>
            <person name="Pan Z."/>
            <person name="Liu X."/>
        </authorList>
    </citation>
    <scope>NUCLEOTIDE SEQUENCE [LARGE SCALE GENOMIC DNA]</scope>
    <source>
        <strain evidence="3">JCM 11544</strain>
    </source>
</reference>
<sequence length="229" mass="25784">MVYIIAIIIFLLALYTVIPYGLSRGLGWKVMKRAESPTDIAFTFDDGPDPTYTPILLDVLKENGVKATFFVVGNKAEKNPDIIRRMHREGHLLGIHNYEHKSNWLMSPWKVKEGIEKTAAIIEEITGERTVYYRPPWGILNLIDFIKDSRYRIILWSISAEDWKATGGSDKIRRALTRIKGGDVVLLHDCGDTPGADIEAPAITIDALKDVLPAVKAKGYTCVRVDEMQ</sequence>
<name>A0A0M0G2P9_9BACI</name>
<accession>A0A0M0G2P9</accession>
<comment type="caution">
    <text evidence="2">The sequence shown here is derived from an EMBL/GenBank/DDBJ whole genome shotgun (WGS) entry which is preliminary data.</text>
</comment>
<proteinExistence type="predicted"/>
<keyword evidence="3" id="KW-1185">Reference proteome</keyword>
<dbReference type="PROSITE" id="PS51677">
    <property type="entry name" value="NODB"/>
    <property type="match status" value="1"/>
</dbReference>
<gene>
    <name evidence="2" type="ORF">AF331_16410</name>
</gene>
<dbReference type="PANTHER" id="PTHR10587:SF137">
    <property type="entry name" value="4-DEOXY-4-FORMAMIDO-L-ARABINOSE-PHOSPHOUNDECAPRENOL DEFORMYLASE ARND-RELATED"/>
    <property type="match status" value="1"/>
</dbReference>
<dbReference type="Pfam" id="PF01522">
    <property type="entry name" value="Polysacc_deac_1"/>
    <property type="match status" value="1"/>
</dbReference>
<evidence type="ECO:0000313" key="3">
    <source>
        <dbReference type="Proteomes" id="UP000037405"/>
    </source>
</evidence>
<dbReference type="InterPro" id="IPR002509">
    <property type="entry name" value="NODB_dom"/>
</dbReference>
<dbReference type="GO" id="GO:0016810">
    <property type="term" value="F:hydrolase activity, acting on carbon-nitrogen (but not peptide) bonds"/>
    <property type="evidence" value="ECO:0007669"/>
    <property type="project" value="InterPro"/>
</dbReference>
<dbReference type="InterPro" id="IPR050248">
    <property type="entry name" value="Polysacc_deacetylase_ArnD"/>
</dbReference>
<organism evidence="2 3">
    <name type="scientific">Rossellomorea marisflavi</name>
    <dbReference type="NCBI Taxonomy" id="189381"/>
    <lineage>
        <taxon>Bacteria</taxon>
        <taxon>Bacillati</taxon>
        <taxon>Bacillota</taxon>
        <taxon>Bacilli</taxon>
        <taxon>Bacillales</taxon>
        <taxon>Bacillaceae</taxon>
        <taxon>Rossellomorea</taxon>
    </lineage>
</organism>
<dbReference type="STRING" id="189381.GCA_900166615_02142"/>
<dbReference type="InterPro" id="IPR011330">
    <property type="entry name" value="Glyco_hydro/deAcase_b/a-brl"/>
</dbReference>
<dbReference type="SUPFAM" id="SSF88713">
    <property type="entry name" value="Glycoside hydrolase/deacetylase"/>
    <property type="match status" value="1"/>
</dbReference>
<dbReference type="PATRIC" id="fig|189381.12.peg.4274"/>
<dbReference type="OrthoDB" id="9812065at2"/>
<dbReference type="Proteomes" id="UP000037405">
    <property type="component" value="Unassembled WGS sequence"/>
</dbReference>
<dbReference type="Gene3D" id="3.20.20.370">
    <property type="entry name" value="Glycoside hydrolase/deacetylase"/>
    <property type="match status" value="1"/>
</dbReference>
<evidence type="ECO:0000313" key="2">
    <source>
        <dbReference type="EMBL" id="KON83751.1"/>
    </source>
</evidence>
<dbReference type="CDD" id="cd10959">
    <property type="entry name" value="CE4_NodB_like_3"/>
    <property type="match status" value="1"/>
</dbReference>
<dbReference type="EMBL" id="LGUE01000005">
    <property type="protein sequence ID" value="KON83751.1"/>
    <property type="molecule type" value="Genomic_DNA"/>
</dbReference>
<dbReference type="AlphaFoldDB" id="A0A0M0G2P9"/>
<protein>
    <submittedName>
        <fullName evidence="2">Polysaccharide deacetylase</fullName>
    </submittedName>
</protein>
<dbReference type="GO" id="GO:0005975">
    <property type="term" value="P:carbohydrate metabolic process"/>
    <property type="evidence" value="ECO:0007669"/>
    <property type="project" value="InterPro"/>
</dbReference>